<keyword evidence="3" id="KW-0540">Nuclease</keyword>
<evidence type="ECO:0000256" key="5">
    <source>
        <dbReference type="ARBA" id="ARBA00022801"/>
    </source>
</evidence>
<evidence type="ECO:0000256" key="3">
    <source>
        <dbReference type="ARBA" id="ARBA00022722"/>
    </source>
</evidence>
<dbReference type="InterPro" id="IPR013103">
    <property type="entry name" value="RVT_2"/>
</dbReference>
<dbReference type="InterPro" id="IPR041373">
    <property type="entry name" value="RT_RNaseH"/>
</dbReference>
<dbReference type="GO" id="GO:0004519">
    <property type="term" value="F:endonuclease activity"/>
    <property type="evidence" value="ECO:0007669"/>
    <property type="project" value="UniProtKB-KW"/>
</dbReference>
<sequence>MDVKTSFLNEILKEEVYVGQPLGFVNKQYPDHVYALDKDLYGLKQAPRAWYDVLSQFLIESGFQKGSIDTTLFIKKKENCDTVPTPMVKQAKLKLDLVGKPVDHTDYQSMIGSLMYVTSSRPDIMFATSESEYIAVSGCCAQVLWMRTQLTRYGFFYDKAPIYCDSKSAIAISCNPVQHTRTKHIDVRYHFIKDHVEKGTLELYFVGISYDAPTGFDNIVMVAPIISILSDSSEESVGSRALRVILFGDITAIIPEVPIFPIDPLVAPEVGTVSVVLLAEVLDLVDYSSSSDSDPSEDSLPFVPDLPLALPSGSSSHDTLAPSSAFPLSLLLPHPRFVDDHSLSRHTPPDTTDAGSSTPQRFVNRSLARTPRLNQMVVTCYEFGRQRHYRSDCPKLRDQYRANKARNKNGVGEARGKAYVLGGGDANPDSNIVKGRFLLNNHYASMIFDSGADRSFMSTTFSTLLDITPDTLDISYAIELANERIYETNTVLRGCTLERLPNFFLEQVMKKETVDKSGEKRLEDVLIVWYFPEDLPGLPPTQQVEFQIDLVPGAAPVARTPYRLAPSELQALSTQLQELSNKGFIRPSSLHWGSSFLFVKNEGIYMDPAKIESIKDWASPKTPTKIRQFLEAAFQLLKQNLCSALILALPKGSENFVVYCDASHKGMGVVLMQREKVIAYILRQLKIYEKNYTTHDLELGAVVFALKMWRHYLYDTKCVVFTDHKILQHILDQKELNMGQCRWLELLNDYDCEIRYHLGKENVVVDALSQKERINPLRVRALVMTIGEVRYLVEVGDVQLTGPEIVHETTKKIIQIKKHIQAARDRQKSYTNRRRKSLEFEVGDTVMLKVSPWKEKCFEDEPLAIPLEEIQIDDKLYFIKEPVKIMDREVKRLKKIRIPIMKVRWNLRRGPEFTWEREDQMKKKYPHLFVNPSSTS</sequence>
<gene>
    <name evidence="10" type="ORF">Tci_168551</name>
</gene>
<dbReference type="CDD" id="cd09274">
    <property type="entry name" value="RNase_HI_RT_Ty3"/>
    <property type="match status" value="1"/>
</dbReference>
<dbReference type="EMBL" id="BKCJ010040325">
    <property type="protein sequence ID" value="GEV96574.1"/>
    <property type="molecule type" value="Genomic_DNA"/>
</dbReference>
<dbReference type="InterPro" id="IPR043502">
    <property type="entry name" value="DNA/RNA_pol_sf"/>
</dbReference>
<evidence type="ECO:0000256" key="1">
    <source>
        <dbReference type="ARBA" id="ARBA00022679"/>
    </source>
</evidence>
<feature type="region of interest" description="Disordered" evidence="7">
    <location>
        <begin position="340"/>
        <end position="359"/>
    </location>
</feature>
<evidence type="ECO:0000256" key="6">
    <source>
        <dbReference type="ARBA" id="ARBA00022918"/>
    </source>
</evidence>
<evidence type="ECO:0000256" key="7">
    <source>
        <dbReference type="SAM" id="MobiDB-lite"/>
    </source>
</evidence>
<proteinExistence type="predicted"/>
<dbReference type="PANTHER" id="PTHR34072:SF52">
    <property type="entry name" value="RIBONUCLEASE H"/>
    <property type="match status" value="1"/>
</dbReference>
<dbReference type="Pfam" id="PF17917">
    <property type="entry name" value="RT_RNaseH"/>
    <property type="match status" value="1"/>
</dbReference>
<keyword evidence="1" id="KW-0808">Transferase</keyword>
<dbReference type="CDD" id="cd09272">
    <property type="entry name" value="RNase_HI_RT_Ty1"/>
    <property type="match status" value="1"/>
</dbReference>
<dbReference type="GO" id="GO:0016787">
    <property type="term" value="F:hydrolase activity"/>
    <property type="evidence" value="ECO:0007669"/>
    <property type="project" value="UniProtKB-KW"/>
</dbReference>
<dbReference type="PANTHER" id="PTHR34072">
    <property type="entry name" value="ENZYMATIC POLYPROTEIN-RELATED"/>
    <property type="match status" value="1"/>
</dbReference>
<accession>A0A699GTD8</accession>
<evidence type="ECO:0000256" key="4">
    <source>
        <dbReference type="ARBA" id="ARBA00022759"/>
    </source>
</evidence>
<feature type="domain" description="Reverse transcriptase RNase H-like" evidence="9">
    <location>
        <begin position="653"/>
        <end position="750"/>
    </location>
</feature>
<dbReference type="Pfam" id="PF07727">
    <property type="entry name" value="RVT_2"/>
    <property type="match status" value="1"/>
</dbReference>
<dbReference type="Gene3D" id="3.10.10.10">
    <property type="entry name" value="HIV Type 1 Reverse Transcriptase, subunit A, domain 1"/>
    <property type="match status" value="1"/>
</dbReference>
<evidence type="ECO:0000313" key="10">
    <source>
        <dbReference type="EMBL" id="GEV96574.1"/>
    </source>
</evidence>
<dbReference type="Pfam" id="PF08284">
    <property type="entry name" value="RVP_2"/>
    <property type="match status" value="1"/>
</dbReference>
<keyword evidence="2" id="KW-0548">Nucleotidyltransferase</keyword>
<evidence type="ECO:0000259" key="9">
    <source>
        <dbReference type="Pfam" id="PF17917"/>
    </source>
</evidence>
<keyword evidence="4" id="KW-0255">Endonuclease</keyword>
<keyword evidence="5" id="KW-0378">Hydrolase</keyword>
<dbReference type="SUPFAM" id="SSF56672">
    <property type="entry name" value="DNA/RNA polymerases"/>
    <property type="match status" value="2"/>
</dbReference>
<keyword evidence="6 10" id="KW-0695">RNA-directed DNA polymerase</keyword>
<evidence type="ECO:0000256" key="2">
    <source>
        <dbReference type="ARBA" id="ARBA00022695"/>
    </source>
</evidence>
<name>A0A699GTD8_TANCI</name>
<organism evidence="10">
    <name type="scientific">Tanacetum cinerariifolium</name>
    <name type="common">Dalmatian daisy</name>
    <name type="synonym">Chrysanthemum cinerariifolium</name>
    <dbReference type="NCBI Taxonomy" id="118510"/>
    <lineage>
        <taxon>Eukaryota</taxon>
        <taxon>Viridiplantae</taxon>
        <taxon>Streptophyta</taxon>
        <taxon>Embryophyta</taxon>
        <taxon>Tracheophyta</taxon>
        <taxon>Spermatophyta</taxon>
        <taxon>Magnoliopsida</taxon>
        <taxon>eudicotyledons</taxon>
        <taxon>Gunneridae</taxon>
        <taxon>Pentapetalae</taxon>
        <taxon>asterids</taxon>
        <taxon>campanulids</taxon>
        <taxon>Asterales</taxon>
        <taxon>Asteraceae</taxon>
        <taxon>Asteroideae</taxon>
        <taxon>Anthemideae</taxon>
        <taxon>Anthemidinae</taxon>
        <taxon>Tanacetum</taxon>
    </lineage>
</organism>
<feature type="compositionally biased region" description="Polar residues" evidence="7">
    <location>
        <begin position="349"/>
        <end position="359"/>
    </location>
</feature>
<evidence type="ECO:0000259" key="8">
    <source>
        <dbReference type="Pfam" id="PF07727"/>
    </source>
</evidence>
<feature type="domain" description="Reverse transcriptase Ty1/copia-type" evidence="8">
    <location>
        <begin position="1"/>
        <end position="77"/>
    </location>
</feature>
<comment type="caution">
    <text evidence="10">The sequence shown here is derived from an EMBL/GenBank/DDBJ whole genome shotgun (WGS) entry which is preliminary data.</text>
</comment>
<dbReference type="GO" id="GO:0003964">
    <property type="term" value="F:RNA-directed DNA polymerase activity"/>
    <property type="evidence" value="ECO:0007669"/>
    <property type="project" value="UniProtKB-KW"/>
</dbReference>
<protein>
    <submittedName>
        <fullName evidence="10">Putative reverse transcriptase domain-containing protein</fullName>
    </submittedName>
</protein>
<reference evidence="10" key="1">
    <citation type="journal article" date="2019" name="Sci. Rep.">
        <title>Draft genome of Tanacetum cinerariifolium, the natural source of mosquito coil.</title>
        <authorList>
            <person name="Yamashiro T."/>
            <person name="Shiraishi A."/>
            <person name="Satake H."/>
            <person name="Nakayama K."/>
        </authorList>
    </citation>
    <scope>NUCLEOTIDE SEQUENCE</scope>
</reference>
<dbReference type="AlphaFoldDB" id="A0A699GTD8"/>